<evidence type="ECO:0000256" key="3">
    <source>
        <dbReference type="ARBA" id="ARBA00023237"/>
    </source>
</evidence>
<dbReference type="GO" id="GO:1990063">
    <property type="term" value="C:Bam protein complex"/>
    <property type="evidence" value="ECO:0007669"/>
    <property type="project" value="TreeGrafter"/>
</dbReference>
<gene>
    <name evidence="4" type="primary">bamE</name>
    <name evidence="8" type="ORF">DSYM_20670</name>
</gene>
<organism evidence="8 9">
    <name type="scientific">Candidatus Desulfobacillus denitrificans</name>
    <dbReference type="NCBI Taxonomy" id="2608985"/>
    <lineage>
        <taxon>Bacteria</taxon>
        <taxon>Pseudomonadati</taxon>
        <taxon>Pseudomonadota</taxon>
        <taxon>Betaproteobacteria</taxon>
        <taxon>Candidatus Desulfobacillus</taxon>
    </lineage>
</organism>
<proteinExistence type="inferred from homology"/>
<dbReference type="GO" id="GO:0030674">
    <property type="term" value="F:protein-macromolecule adaptor activity"/>
    <property type="evidence" value="ECO:0007669"/>
    <property type="project" value="TreeGrafter"/>
</dbReference>
<feature type="region of interest" description="Disordered" evidence="5">
    <location>
        <begin position="136"/>
        <end position="168"/>
    </location>
</feature>
<evidence type="ECO:0000313" key="8">
    <source>
        <dbReference type="EMBL" id="BBO21368.1"/>
    </source>
</evidence>
<comment type="subcellular location">
    <subcellularLocation>
        <location evidence="4">Cell outer membrane</location>
        <topology evidence="4">Lipid-anchor</topology>
    </subcellularLocation>
</comment>
<name>A0A809R3S4_9PROT</name>
<keyword evidence="4" id="KW-0564">Palmitate</keyword>
<evidence type="ECO:0000256" key="5">
    <source>
        <dbReference type="SAM" id="MobiDB-lite"/>
    </source>
</evidence>
<dbReference type="Pfam" id="PF04355">
    <property type="entry name" value="BamE"/>
    <property type="match status" value="1"/>
</dbReference>
<evidence type="ECO:0000313" key="9">
    <source>
        <dbReference type="Proteomes" id="UP000662914"/>
    </source>
</evidence>
<dbReference type="PANTHER" id="PTHR37482">
    <property type="entry name" value="OUTER MEMBRANE PROTEIN ASSEMBLY FACTOR BAME"/>
    <property type="match status" value="1"/>
</dbReference>
<accession>A0A809R3S4</accession>
<evidence type="ECO:0000256" key="1">
    <source>
        <dbReference type="ARBA" id="ARBA00022729"/>
    </source>
</evidence>
<dbReference type="InterPro" id="IPR037873">
    <property type="entry name" value="BamE-like"/>
</dbReference>
<feature type="domain" description="Outer membrane protein assembly factor BamE" evidence="7">
    <location>
        <begin position="38"/>
        <end position="106"/>
    </location>
</feature>
<dbReference type="PROSITE" id="PS51257">
    <property type="entry name" value="PROKAR_LIPOPROTEIN"/>
    <property type="match status" value="1"/>
</dbReference>
<dbReference type="PANTHER" id="PTHR37482:SF1">
    <property type="entry name" value="OUTER MEMBRANE PROTEIN ASSEMBLY FACTOR BAME"/>
    <property type="match status" value="1"/>
</dbReference>
<dbReference type="Proteomes" id="UP000662914">
    <property type="component" value="Chromosome"/>
</dbReference>
<reference evidence="8" key="1">
    <citation type="journal article" name="DNA Res.">
        <title>The physiological potential of anammox bacteria as revealed by their core genome structure.</title>
        <authorList>
            <person name="Okubo T."/>
            <person name="Toyoda A."/>
            <person name="Fukuhara K."/>
            <person name="Uchiyama I."/>
            <person name="Harigaya Y."/>
            <person name="Kuroiwa M."/>
            <person name="Suzuki T."/>
            <person name="Murakami Y."/>
            <person name="Suwa Y."/>
            <person name="Takami H."/>
        </authorList>
    </citation>
    <scope>NUCLEOTIDE SEQUENCE</scope>
    <source>
        <strain evidence="8">317325-3</strain>
    </source>
</reference>
<comment type="subunit">
    <text evidence="4">Part of the Bam complex.</text>
</comment>
<keyword evidence="3 4" id="KW-0998">Cell outer membrane</keyword>
<evidence type="ECO:0000256" key="2">
    <source>
        <dbReference type="ARBA" id="ARBA00023136"/>
    </source>
</evidence>
<protein>
    <recommendedName>
        <fullName evidence="4">Outer membrane protein assembly factor BamE</fullName>
    </recommendedName>
</protein>
<dbReference type="EMBL" id="AP021857">
    <property type="protein sequence ID" value="BBO21368.1"/>
    <property type="molecule type" value="Genomic_DNA"/>
</dbReference>
<dbReference type="InterPro" id="IPR026592">
    <property type="entry name" value="BamE"/>
</dbReference>
<dbReference type="InterPro" id="IPR007450">
    <property type="entry name" value="BamE_dom"/>
</dbReference>
<keyword evidence="1 4" id="KW-0732">Signal</keyword>
<feature type="chain" id="PRO_5035349271" description="Outer membrane protein assembly factor BamE" evidence="6">
    <location>
        <begin position="22"/>
        <end position="168"/>
    </location>
</feature>
<feature type="signal peptide" evidence="6">
    <location>
        <begin position="1"/>
        <end position="21"/>
    </location>
</feature>
<dbReference type="GO" id="GO:0051205">
    <property type="term" value="P:protein insertion into membrane"/>
    <property type="evidence" value="ECO:0007669"/>
    <property type="project" value="UniProtKB-UniRule"/>
</dbReference>
<dbReference type="GO" id="GO:0043165">
    <property type="term" value="P:Gram-negative-bacterium-type cell outer membrane assembly"/>
    <property type="evidence" value="ECO:0007669"/>
    <property type="project" value="UniProtKB-UniRule"/>
</dbReference>
<comment type="function">
    <text evidence="4">Part of the outer membrane protein assembly complex, which is involved in assembly and insertion of beta-barrel proteins into the outer membrane.</text>
</comment>
<dbReference type="Gene3D" id="3.30.1450.10">
    <property type="match status" value="1"/>
</dbReference>
<comment type="similarity">
    <text evidence="4">Belongs to the BamE family.</text>
</comment>
<keyword evidence="4" id="KW-0449">Lipoprotein</keyword>
<evidence type="ECO:0000259" key="7">
    <source>
        <dbReference type="Pfam" id="PF04355"/>
    </source>
</evidence>
<dbReference type="KEGG" id="ddz:DSYM_20670"/>
<dbReference type="AlphaFoldDB" id="A0A809R3S4"/>
<dbReference type="HAMAP" id="MF_00925">
    <property type="entry name" value="OM_assembly_BamE"/>
    <property type="match status" value="1"/>
</dbReference>
<sequence>MRLLRTVPLLLASAACSNVQAPDVASVITPYRIDIRQGNYVTQEMVAQLKPGMTRDQVRFILGTPLVADIFHADRWDYVYSFKPGRGDVQLRRLAVFFMDNKLARVAGDVVGAGPGEAEADAAAAASVRARVIEIEADAPQKKDEPKEGEQKTGEAKTEAAGPADDKK</sequence>
<evidence type="ECO:0000256" key="4">
    <source>
        <dbReference type="HAMAP-Rule" id="MF_00925"/>
    </source>
</evidence>
<evidence type="ECO:0000256" key="6">
    <source>
        <dbReference type="SAM" id="SignalP"/>
    </source>
</evidence>
<keyword evidence="2 4" id="KW-0472">Membrane</keyword>